<evidence type="ECO:0000313" key="2">
    <source>
        <dbReference type="EMBL" id="EPY52526.1"/>
    </source>
</evidence>
<dbReference type="OMA" id="LYHNNDL"/>
<feature type="transmembrane region" description="Helical" evidence="1">
    <location>
        <begin position="25"/>
        <end position="48"/>
    </location>
</feature>
<sequence length="213" mass="22886">MVSSCNSYLKAGNSLQNDKHVEKEFIVYILIGILAFLIYLKNIFTLAFSKTKMKLSFSSVFLALLGATSTLASPISKQAMSPEQSFGILSIHSGNANVHLHEFYVGQSGHVYLSQYDNAEGYGKFSLKDSQLLHNNETASLDKDGALVFQSSGSPLSGFDANKVISIGYELQLNGTSPVACPVASDKQVYQVYYGNGNGSSDCVGIDTVALNA</sequence>
<dbReference type="STRING" id="653667.S9XFW5"/>
<keyword evidence="3" id="KW-1185">Reference proteome</keyword>
<keyword evidence="1" id="KW-0812">Transmembrane</keyword>
<dbReference type="Proteomes" id="UP000015464">
    <property type="component" value="Unassembled WGS sequence"/>
</dbReference>
<proteinExistence type="predicted"/>
<evidence type="ECO:0008006" key="4">
    <source>
        <dbReference type="Google" id="ProtNLM"/>
    </source>
</evidence>
<keyword evidence="1" id="KW-1133">Transmembrane helix</keyword>
<dbReference type="RefSeq" id="XP_013022405.1">
    <property type="nucleotide sequence ID" value="XM_013166951.1"/>
</dbReference>
<dbReference type="PANTHER" id="PTHR39613:SF1">
    <property type="entry name" value="ANCHORED CELL WALL PROTEIN, PUTATIVE (AFU_ORTHOLOGUE AFUA_4G08960)-RELATED"/>
    <property type="match status" value="1"/>
</dbReference>
<name>S9XFW5_SCHCR</name>
<protein>
    <recommendedName>
        <fullName evidence="4">But2 family protein</fullName>
    </recommendedName>
</protein>
<organism evidence="2 3">
    <name type="scientific">Schizosaccharomyces cryophilus (strain OY26 / ATCC MYA-4695 / CBS 11777 / NBRC 106824 / NRRL Y48691)</name>
    <name type="common">Fission yeast</name>
    <dbReference type="NCBI Taxonomy" id="653667"/>
    <lineage>
        <taxon>Eukaryota</taxon>
        <taxon>Fungi</taxon>
        <taxon>Dikarya</taxon>
        <taxon>Ascomycota</taxon>
        <taxon>Taphrinomycotina</taxon>
        <taxon>Schizosaccharomycetes</taxon>
        <taxon>Schizosaccharomycetales</taxon>
        <taxon>Schizosaccharomycetaceae</taxon>
        <taxon>Schizosaccharomyces</taxon>
    </lineage>
</organism>
<dbReference type="PANTHER" id="PTHR39613">
    <property type="entry name" value="ANCHORED CELL WALL PROTEIN, PUTATIVE (AFU_ORTHOLOGUE AFUA_4G08960)-RELATED"/>
    <property type="match status" value="1"/>
</dbReference>
<dbReference type="OrthoDB" id="5330412at2759"/>
<gene>
    <name evidence="2" type="ORF">SPOG_01847</name>
</gene>
<dbReference type="HOGENOM" id="CLU_103459_0_0_1"/>
<dbReference type="GeneID" id="25036173"/>
<accession>S9XFW5</accession>
<dbReference type="AlphaFoldDB" id="S9XFW5"/>
<evidence type="ECO:0000313" key="3">
    <source>
        <dbReference type="Proteomes" id="UP000015464"/>
    </source>
</evidence>
<keyword evidence="1" id="KW-0472">Membrane</keyword>
<reference evidence="2 3" key="1">
    <citation type="journal article" date="2011" name="Science">
        <title>Comparative functional genomics of the fission yeasts.</title>
        <authorList>
            <person name="Rhind N."/>
            <person name="Chen Z."/>
            <person name="Yassour M."/>
            <person name="Thompson D.A."/>
            <person name="Haas B.J."/>
            <person name="Habib N."/>
            <person name="Wapinski I."/>
            <person name="Roy S."/>
            <person name="Lin M.F."/>
            <person name="Heiman D.I."/>
            <person name="Young S.K."/>
            <person name="Furuya K."/>
            <person name="Guo Y."/>
            <person name="Pidoux A."/>
            <person name="Chen H.M."/>
            <person name="Robbertse B."/>
            <person name="Goldberg J.M."/>
            <person name="Aoki K."/>
            <person name="Bayne E.H."/>
            <person name="Berlin A.M."/>
            <person name="Desjardins C.A."/>
            <person name="Dobbs E."/>
            <person name="Dukaj L."/>
            <person name="Fan L."/>
            <person name="FitzGerald M.G."/>
            <person name="French C."/>
            <person name="Gujja S."/>
            <person name="Hansen K."/>
            <person name="Keifenheim D."/>
            <person name="Levin J.Z."/>
            <person name="Mosher R.A."/>
            <person name="Mueller C.A."/>
            <person name="Pfiffner J."/>
            <person name="Priest M."/>
            <person name="Russ C."/>
            <person name="Smialowska A."/>
            <person name="Swoboda P."/>
            <person name="Sykes S.M."/>
            <person name="Vaughn M."/>
            <person name="Vengrova S."/>
            <person name="Yoder R."/>
            <person name="Zeng Q."/>
            <person name="Allshire R."/>
            <person name="Baulcombe D."/>
            <person name="Birren B.W."/>
            <person name="Brown W."/>
            <person name="Ekwall K."/>
            <person name="Kellis M."/>
            <person name="Leatherwood J."/>
            <person name="Levin H."/>
            <person name="Margalit H."/>
            <person name="Martienssen R."/>
            <person name="Nieduszynski C.A."/>
            <person name="Spatafora J.W."/>
            <person name="Friedman N."/>
            <person name="Dalgaard J.Z."/>
            <person name="Baumann P."/>
            <person name="Niki H."/>
            <person name="Regev A."/>
            <person name="Nusbaum C."/>
        </authorList>
    </citation>
    <scope>NUCLEOTIDE SEQUENCE [LARGE SCALE GENOMIC DNA]</scope>
    <source>
        <strain evidence="3">OY26 / ATCC MYA-4695 / CBS 11777 / NBRC 106824 / NRRL Y48691</strain>
    </source>
</reference>
<evidence type="ECO:0000256" key="1">
    <source>
        <dbReference type="SAM" id="Phobius"/>
    </source>
</evidence>
<feature type="transmembrane region" description="Helical" evidence="1">
    <location>
        <begin position="55"/>
        <end position="75"/>
    </location>
</feature>
<dbReference type="EMBL" id="KE546989">
    <property type="protein sequence ID" value="EPY52526.1"/>
    <property type="molecule type" value="Genomic_DNA"/>
</dbReference>